<dbReference type="Proteomes" id="UP000507470">
    <property type="component" value="Unassembled WGS sequence"/>
</dbReference>
<protein>
    <submittedName>
        <fullName evidence="2">Uncharacterized protein</fullName>
    </submittedName>
</protein>
<feature type="transmembrane region" description="Helical" evidence="1">
    <location>
        <begin position="231"/>
        <end position="250"/>
    </location>
</feature>
<keyword evidence="1" id="KW-1133">Transmembrane helix</keyword>
<proteinExistence type="predicted"/>
<keyword evidence="1" id="KW-0472">Membrane</keyword>
<keyword evidence="3" id="KW-1185">Reference proteome</keyword>
<accession>A0A6J8C470</accession>
<organism evidence="2 3">
    <name type="scientific">Mytilus coruscus</name>
    <name type="common">Sea mussel</name>
    <dbReference type="NCBI Taxonomy" id="42192"/>
    <lineage>
        <taxon>Eukaryota</taxon>
        <taxon>Metazoa</taxon>
        <taxon>Spiralia</taxon>
        <taxon>Lophotrochozoa</taxon>
        <taxon>Mollusca</taxon>
        <taxon>Bivalvia</taxon>
        <taxon>Autobranchia</taxon>
        <taxon>Pteriomorphia</taxon>
        <taxon>Mytilida</taxon>
        <taxon>Mytiloidea</taxon>
        <taxon>Mytilidae</taxon>
        <taxon>Mytilinae</taxon>
        <taxon>Mytilus</taxon>
    </lineage>
</organism>
<evidence type="ECO:0000313" key="2">
    <source>
        <dbReference type="EMBL" id="CAC5391165.1"/>
    </source>
</evidence>
<dbReference type="AlphaFoldDB" id="A0A6J8C470"/>
<reference evidence="2 3" key="1">
    <citation type="submission" date="2020-06" db="EMBL/GenBank/DDBJ databases">
        <authorList>
            <person name="Li R."/>
            <person name="Bekaert M."/>
        </authorList>
    </citation>
    <scope>NUCLEOTIDE SEQUENCE [LARGE SCALE GENOMIC DNA]</scope>
    <source>
        <strain evidence="3">wild</strain>
    </source>
</reference>
<dbReference type="EMBL" id="CACVKT020004666">
    <property type="protein sequence ID" value="CAC5391165.1"/>
    <property type="molecule type" value="Genomic_DNA"/>
</dbReference>
<evidence type="ECO:0000313" key="3">
    <source>
        <dbReference type="Proteomes" id="UP000507470"/>
    </source>
</evidence>
<dbReference type="OrthoDB" id="6104222at2759"/>
<gene>
    <name evidence="2" type="ORF">MCOR_26190</name>
</gene>
<sequence>MESEITYNINDKEAHNVTHPNGKHFKSDVINHWSVIDIDQVKVVVYKNGLERAFLDFNGTGTNKTNWFSQERLNNSSYSDLKTASHDYGYFFSVEGSEVTKRRFYVNQNWGGCFVDAGWLLVSEGQGFNCNYELHNKVLLLYSANNTFMKNYEIKSSTCQPLTHQTDTCSTPVQLAYNIYCYKLCNKTETKTNLQEKIQKLEKELYVSKKDTNKHRRSLTSAPDNRYSSKTMGLVGTVCIAVVIGVLVAFDCVNICQKCSKTNKVTTKK</sequence>
<evidence type="ECO:0000256" key="1">
    <source>
        <dbReference type="SAM" id="Phobius"/>
    </source>
</evidence>
<keyword evidence="1" id="KW-0812">Transmembrane</keyword>
<name>A0A6J8C470_MYTCO</name>